<name>A0A2T3Z9H2_TRIA4</name>
<gene>
    <name evidence="1" type="ORF">M441DRAFT_46588</name>
</gene>
<protein>
    <submittedName>
        <fullName evidence="1">Uncharacterized protein</fullName>
    </submittedName>
</protein>
<dbReference type="Proteomes" id="UP000240493">
    <property type="component" value="Unassembled WGS sequence"/>
</dbReference>
<dbReference type="AlphaFoldDB" id="A0A2T3Z9H2"/>
<keyword evidence="2" id="KW-1185">Reference proteome</keyword>
<accession>A0A2T3Z9H2</accession>
<evidence type="ECO:0000313" key="1">
    <source>
        <dbReference type="EMBL" id="PTB41422.1"/>
    </source>
</evidence>
<reference evidence="1 2" key="1">
    <citation type="submission" date="2016-07" db="EMBL/GenBank/DDBJ databases">
        <title>Multiple horizontal gene transfer events from other fungi enriched the ability of initially mycotrophic Trichoderma (Ascomycota) to feed on dead plant biomass.</title>
        <authorList>
            <consortium name="DOE Joint Genome Institute"/>
            <person name="Aerts A."/>
            <person name="Atanasova L."/>
            <person name="Chenthamara K."/>
            <person name="Zhang J."/>
            <person name="Grujic M."/>
            <person name="Henrissat B."/>
            <person name="Kuo A."/>
            <person name="Salamov A."/>
            <person name="Lipzen A."/>
            <person name="Labutti K."/>
            <person name="Barry K."/>
            <person name="Miao Y."/>
            <person name="Rahimi M.J."/>
            <person name="Shen Q."/>
            <person name="Grigoriev I.V."/>
            <person name="Kubicek C.P."/>
            <person name="Druzhinina I.S."/>
        </authorList>
    </citation>
    <scope>NUCLEOTIDE SEQUENCE [LARGE SCALE GENOMIC DNA]</scope>
    <source>
        <strain evidence="1 2">CBS 433.97</strain>
    </source>
</reference>
<organism evidence="1 2">
    <name type="scientific">Trichoderma asperellum (strain ATCC 204424 / CBS 433.97 / NBRC 101777)</name>
    <dbReference type="NCBI Taxonomy" id="1042311"/>
    <lineage>
        <taxon>Eukaryota</taxon>
        <taxon>Fungi</taxon>
        <taxon>Dikarya</taxon>
        <taxon>Ascomycota</taxon>
        <taxon>Pezizomycotina</taxon>
        <taxon>Sordariomycetes</taxon>
        <taxon>Hypocreomycetidae</taxon>
        <taxon>Hypocreales</taxon>
        <taxon>Hypocreaceae</taxon>
        <taxon>Trichoderma</taxon>
    </lineage>
</organism>
<evidence type="ECO:0000313" key="2">
    <source>
        <dbReference type="Proteomes" id="UP000240493"/>
    </source>
</evidence>
<dbReference type="EMBL" id="KZ679261">
    <property type="protein sequence ID" value="PTB41422.1"/>
    <property type="molecule type" value="Genomic_DNA"/>
</dbReference>
<proteinExistence type="predicted"/>
<sequence>MAGTAPLGVLPTPSACSAANTLGAKPAGQWWTRCPVNLPAAHETLGIKHRKPSTRNNAALECYKLLSKILHFHCSQRLPAYDSASVVARIKFWVYECEYAYLDAHTCEIRGI</sequence>